<evidence type="ECO:0000256" key="2">
    <source>
        <dbReference type="ARBA" id="ARBA00022679"/>
    </source>
</evidence>
<dbReference type="RefSeq" id="WP_144874282.1">
    <property type="nucleotide sequence ID" value="NZ_LR214078.1"/>
</dbReference>
<dbReference type="GO" id="GO:0009307">
    <property type="term" value="P:DNA restriction-modification system"/>
    <property type="evidence" value="ECO:0007669"/>
    <property type="project" value="UniProtKB-KW"/>
</dbReference>
<dbReference type="PROSITE" id="PS00095">
    <property type="entry name" value="C5_MTASE_2"/>
    <property type="match status" value="1"/>
</dbReference>
<dbReference type="EMBL" id="CAACVJ010000270">
    <property type="protein sequence ID" value="VEP15522.1"/>
    <property type="molecule type" value="Genomic_DNA"/>
</dbReference>
<dbReference type="PANTHER" id="PTHR10629:SF52">
    <property type="entry name" value="DNA (CYTOSINE-5)-METHYLTRANSFERASE 1"/>
    <property type="match status" value="1"/>
</dbReference>
<dbReference type="Pfam" id="PF00145">
    <property type="entry name" value="DNA_methylase"/>
    <property type="match status" value="1"/>
</dbReference>
<dbReference type="InterPro" id="IPR050390">
    <property type="entry name" value="C5-Methyltransferase"/>
</dbReference>
<dbReference type="AlphaFoldDB" id="A0A563VVQ7"/>
<evidence type="ECO:0000256" key="6">
    <source>
        <dbReference type="RuleBase" id="RU000416"/>
    </source>
</evidence>
<dbReference type="InterPro" id="IPR031303">
    <property type="entry name" value="C5_meth_CS"/>
</dbReference>
<dbReference type="GO" id="GO:0032259">
    <property type="term" value="P:methylation"/>
    <property type="evidence" value="ECO:0007669"/>
    <property type="project" value="UniProtKB-KW"/>
</dbReference>
<keyword evidence="2 5" id="KW-0808">Transferase</keyword>
<dbReference type="InterPro" id="IPR001525">
    <property type="entry name" value="C5_MeTfrase"/>
</dbReference>
<dbReference type="EC" id="2.1.1.37" evidence="7"/>
<keyword evidence="9" id="KW-1185">Reference proteome</keyword>
<evidence type="ECO:0000313" key="8">
    <source>
        <dbReference type="EMBL" id="VEP15522.1"/>
    </source>
</evidence>
<protein>
    <recommendedName>
        <fullName evidence="7">Cytosine-specific methyltransferase</fullName>
        <ecNumber evidence="7">2.1.1.37</ecNumber>
    </recommendedName>
</protein>
<dbReference type="NCBIfam" id="TIGR00675">
    <property type="entry name" value="dcm"/>
    <property type="match status" value="1"/>
</dbReference>
<organism evidence="8 9">
    <name type="scientific">Hyella patelloides LEGE 07179</name>
    <dbReference type="NCBI Taxonomy" id="945734"/>
    <lineage>
        <taxon>Bacteria</taxon>
        <taxon>Bacillati</taxon>
        <taxon>Cyanobacteriota</taxon>
        <taxon>Cyanophyceae</taxon>
        <taxon>Pleurocapsales</taxon>
        <taxon>Hyellaceae</taxon>
        <taxon>Hyella</taxon>
    </lineage>
</organism>
<dbReference type="OrthoDB" id="9813719at2"/>
<gene>
    <name evidence="8" type="primary">xorIIM</name>
    <name evidence="8" type="ORF">H1P_3410005</name>
</gene>
<dbReference type="Gene3D" id="3.90.120.10">
    <property type="entry name" value="DNA Methylase, subunit A, domain 2"/>
    <property type="match status" value="1"/>
</dbReference>
<evidence type="ECO:0000256" key="4">
    <source>
        <dbReference type="ARBA" id="ARBA00022747"/>
    </source>
</evidence>
<sequence length="417" mass="47072">MSERPLAIDLFSGCGGMSLGLEAAGFDIVASVEIDPIHSLIHHYNFPYGATICQDIAQLSSQELLEAVKNQGFGSRIDLIAGGPPCQGFSTMGKRQVDDPRNQLIFEYVRIVSEIKPKYFILENVPGMKTNKYQPLLQEFVKQFDNYGYSVIQPIQVLDASLYGAPQKRKRLIILGYRHDVLPLKYPDYTNLNTNQSAVFKSVRVAIDDLSKIPVFIGQDYGVENSKLNYSQSRKSFATQPKGVYALCHQRARTNLVWGHLGSKHTETSIKRFAATIPGKKEKISHFFKLAPDGLSNTLRAGTSRNRGAHTAPRPIHYQLPRCISIREAARLHTFPDWFQFHRTIWHGFREIGNAVIPLLAKHLGTEIINHLDVDLSSLEIKKLQPIDSALLSYKMEQAANFWQVDSEVIPKRKQNK</sequence>
<accession>A0A563VVQ7</accession>
<dbReference type="Gene3D" id="3.40.50.150">
    <property type="entry name" value="Vaccinia Virus protein VP39"/>
    <property type="match status" value="1"/>
</dbReference>
<dbReference type="SUPFAM" id="SSF53335">
    <property type="entry name" value="S-adenosyl-L-methionine-dependent methyltransferases"/>
    <property type="match status" value="1"/>
</dbReference>
<evidence type="ECO:0000256" key="5">
    <source>
        <dbReference type="PROSITE-ProRule" id="PRU01016"/>
    </source>
</evidence>
<evidence type="ECO:0000256" key="3">
    <source>
        <dbReference type="ARBA" id="ARBA00022691"/>
    </source>
</evidence>
<comment type="catalytic activity">
    <reaction evidence="7">
        <text>a 2'-deoxycytidine in DNA + S-adenosyl-L-methionine = a 5-methyl-2'-deoxycytidine in DNA + S-adenosyl-L-homocysteine + H(+)</text>
        <dbReference type="Rhea" id="RHEA:13681"/>
        <dbReference type="Rhea" id="RHEA-COMP:11369"/>
        <dbReference type="Rhea" id="RHEA-COMP:11370"/>
        <dbReference type="ChEBI" id="CHEBI:15378"/>
        <dbReference type="ChEBI" id="CHEBI:57856"/>
        <dbReference type="ChEBI" id="CHEBI:59789"/>
        <dbReference type="ChEBI" id="CHEBI:85452"/>
        <dbReference type="ChEBI" id="CHEBI:85454"/>
        <dbReference type="EC" id="2.1.1.37"/>
    </reaction>
</comment>
<evidence type="ECO:0000313" key="9">
    <source>
        <dbReference type="Proteomes" id="UP000320055"/>
    </source>
</evidence>
<proteinExistence type="inferred from homology"/>
<reference evidence="8 9" key="1">
    <citation type="submission" date="2019-01" db="EMBL/GenBank/DDBJ databases">
        <authorList>
            <person name="Brito A."/>
        </authorList>
    </citation>
    <scope>NUCLEOTIDE SEQUENCE [LARGE SCALE GENOMIC DNA]</scope>
    <source>
        <strain evidence="8">1</strain>
    </source>
</reference>
<comment type="similarity">
    <text evidence="5 6">Belongs to the class I-like SAM-binding methyltransferase superfamily. C5-methyltransferase family.</text>
</comment>
<dbReference type="PROSITE" id="PS51679">
    <property type="entry name" value="SAM_MT_C5"/>
    <property type="match status" value="1"/>
</dbReference>
<dbReference type="PRINTS" id="PR00105">
    <property type="entry name" value="C5METTRFRASE"/>
</dbReference>
<dbReference type="InterPro" id="IPR029063">
    <property type="entry name" value="SAM-dependent_MTases_sf"/>
</dbReference>
<dbReference type="Proteomes" id="UP000320055">
    <property type="component" value="Unassembled WGS sequence"/>
</dbReference>
<dbReference type="PROSITE" id="PS00094">
    <property type="entry name" value="C5_MTASE_1"/>
    <property type="match status" value="1"/>
</dbReference>
<feature type="active site" evidence="5">
    <location>
        <position position="86"/>
    </location>
</feature>
<name>A0A563VVQ7_9CYAN</name>
<dbReference type="InterPro" id="IPR018117">
    <property type="entry name" value="C5_DNA_meth_AS"/>
</dbReference>
<keyword evidence="4" id="KW-0680">Restriction system</keyword>
<evidence type="ECO:0000256" key="1">
    <source>
        <dbReference type="ARBA" id="ARBA00022603"/>
    </source>
</evidence>
<dbReference type="GO" id="GO:0003886">
    <property type="term" value="F:DNA (cytosine-5-)-methyltransferase activity"/>
    <property type="evidence" value="ECO:0007669"/>
    <property type="project" value="UniProtKB-EC"/>
</dbReference>
<dbReference type="PANTHER" id="PTHR10629">
    <property type="entry name" value="CYTOSINE-SPECIFIC METHYLTRANSFERASE"/>
    <property type="match status" value="1"/>
</dbReference>
<evidence type="ECO:0000256" key="7">
    <source>
        <dbReference type="RuleBase" id="RU000417"/>
    </source>
</evidence>
<keyword evidence="1 5" id="KW-0489">Methyltransferase</keyword>
<keyword evidence="3 5" id="KW-0949">S-adenosyl-L-methionine</keyword>